<evidence type="ECO:0000256" key="1">
    <source>
        <dbReference type="ARBA" id="ARBA00004141"/>
    </source>
</evidence>
<dbReference type="InterPro" id="IPR009908">
    <property type="entry name" value="Methylamine_util_MauE"/>
</dbReference>
<comment type="caution">
    <text evidence="7">The sequence shown here is derived from an EMBL/GenBank/DDBJ whole genome shotgun (WGS) entry which is preliminary data.</text>
</comment>
<dbReference type="AlphaFoldDB" id="A0A9D6V3E8"/>
<dbReference type="Proteomes" id="UP000807825">
    <property type="component" value="Unassembled WGS sequence"/>
</dbReference>
<feature type="transmembrane region" description="Helical" evidence="5">
    <location>
        <begin position="72"/>
        <end position="92"/>
    </location>
</feature>
<name>A0A9D6V3E8_9BACT</name>
<dbReference type="GO" id="GO:0016020">
    <property type="term" value="C:membrane"/>
    <property type="evidence" value="ECO:0007669"/>
    <property type="project" value="UniProtKB-SubCell"/>
</dbReference>
<feature type="domain" description="Methylamine utilisation protein MauE" evidence="6">
    <location>
        <begin position="1"/>
        <end position="132"/>
    </location>
</feature>
<keyword evidence="4 5" id="KW-0472">Membrane</keyword>
<proteinExistence type="predicted"/>
<evidence type="ECO:0000256" key="2">
    <source>
        <dbReference type="ARBA" id="ARBA00022692"/>
    </source>
</evidence>
<evidence type="ECO:0000313" key="8">
    <source>
        <dbReference type="Proteomes" id="UP000807825"/>
    </source>
</evidence>
<protein>
    <submittedName>
        <fullName evidence="7">DoxX family membrane protein</fullName>
    </submittedName>
</protein>
<evidence type="ECO:0000256" key="4">
    <source>
        <dbReference type="ARBA" id="ARBA00023136"/>
    </source>
</evidence>
<accession>A0A9D6V3E8</accession>
<comment type="subcellular location">
    <subcellularLocation>
        <location evidence="1">Membrane</location>
        <topology evidence="1">Multi-pass membrane protein</topology>
    </subcellularLocation>
</comment>
<keyword evidence="2 5" id="KW-0812">Transmembrane</keyword>
<feature type="transmembrane region" description="Helical" evidence="5">
    <location>
        <begin position="43"/>
        <end position="65"/>
    </location>
</feature>
<evidence type="ECO:0000256" key="3">
    <source>
        <dbReference type="ARBA" id="ARBA00022989"/>
    </source>
</evidence>
<evidence type="ECO:0000313" key="7">
    <source>
        <dbReference type="EMBL" id="MBI5250023.1"/>
    </source>
</evidence>
<evidence type="ECO:0000256" key="5">
    <source>
        <dbReference type="SAM" id="Phobius"/>
    </source>
</evidence>
<dbReference type="Pfam" id="PF07291">
    <property type="entry name" value="MauE"/>
    <property type="match status" value="1"/>
</dbReference>
<evidence type="ECO:0000259" key="6">
    <source>
        <dbReference type="Pfam" id="PF07291"/>
    </source>
</evidence>
<keyword evidence="3 5" id="KW-1133">Transmembrane helix</keyword>
<organism evidence="7 8">
    <name type="scientific">Desulfomonile tiedjei</name>
    <dbReference type="NCBI Taxonomy" id="2358"/>
    <lineage>
        <taxon>Bacteria</taxon>
        <taxon>Pseudomonadati</taxon>
        <taxon>Thermodesulfobacteriota</taxon>
        <taxon>Desulfomonilia</taxon>
        <taxon>Desulfomonilales</taxon>
        <taxon>Desulfomonilaceae</taxon>
        <taxon>Desulfomonile</taxon>
    </lineage>
</organism>
<dbReference type="EMBL" id="JACRDE010000297">
    <property type="protein sequence ID" value="MBI5250023.1"/>
    <property type="molecule type" value="Genomic_DNA"/>
</dbReference>
<reference evidence="7" key="1">
    <citation type="submission" date="2020-07" db="EMBL/GenBank/DDBJ databases">
        <title>Huge and variable diversity of episymbiotic CPR bacteria and DPANN archaea in groundwater ecosystems.</title>
        <authorList>
            <person name="He C.Y."/>
            <person name="Keren R."/>
            <person name="Whittaker M."/>
            <person name="Farag I.F."/>
            <person name="Doudna J."/>
            <person name="Cate J.H.D."/>
            <person name="Banfield J.F."/>
        </authorList>
    </citation>
    <scope>NUCLEOTIDE SEQUENCE</scope>
    <source>
        <strain evidence="7">NC_groundwater_1664_Pr3_B-0.1um_52_9</strain>
    </source>
</reference>
<dbReference type="GO" id="GO:0030416">
    <property type="term" value="P:methylamine metabolic process"/>
    <property type="evidence" value="ECO:0007669"/>
    <property type="project" value="InterPro"/>
</dbReference>
<gene>
    <name evidence="7" type="ORF">HY912_11060</name>
</gene>
<sequence>MKYLTLAARLLIGALFVYASVHKILNPADFAVSVRNYMIIPPAWSNLVALTLPWVEIAAGAFLIAGIQIKPAALLTTGMLGVFLAAIIHAYSIGLDIDCGCFGSASTSAGKIGTYHLLRDGTLFLSSLFILLADRGEFSLPMLVRARTREVATGS</sequence>